<dbReference type="SUPFAM" id="SSF57850">
    <property type="entry name" value="RING/U-box"/>
    <property type="match status" value="1"/>
</dbReference>
<evidence type="ECO:0000256" key="1">
    <source>
        <dbReference type="ARBA" id="ARBA00022771"/>
    </source>
</evidence>
<sequence length="250" mass="28917">MRRMPLLTRIYQAFKELIATEVVEVEEVTTIYNSNDNFISDKTGFQKISNEIKIPCEFCGDLYEFEDIVQHQSGCGAAPLPYDKNFDCSVNKNSFLSPDKLTDFQQQRTWTIITEPLQNQVPQKSLSLEQTIETIEECITSLPCEFCRVKMSPTCLDIHEVFCDQNPRNQQRNPVMTEILKPDKKNDNELIKLKMEIQKLEEHYQCGICLDRERTVAFSPCGHGTCQICSEHLETCHMCRATITEKINLF</sequence>
<dbReference type="Proteomes" id="UP000682733">
    <property type="component" value="Unassembled WGS sequence"/>
</dbReference>
<keyword evidence="2" id="KW-0862">Zinc</keyword>
<reference evidence="5" key="1">
    <citation type="submission" date="2021-02" db="EMBL/GenBank/DDBJ databases">
        <authorList>
            <person name="Nowell W R."/>
        </authorList>
    </citation>
    <scope>NUCLEOTIDE SEQUENCE</scope>
</reference>
<name>A0A8S2DAQ3_9BILA</name>
<evidence type="ECO:0000313" key="7">
    <source>
        <dbReference type="Proteomes" id="UP000677228"/>
    </source>
</evidence>
<dbReference type="EMBL" id="CAJNOK010003837">
    <property type="protein sequence ID" value="CAF0916520.1"/>
    <property type="molecule type" value="Genomic_DNA"/>
</dbReference>
<protein>
    <recommendedName>
        <fullName evidence="4">RING-type domain-containing protein</fullName>
    </recommendedName>
</protein>
<comment type="caution">
    <text evidence="5">The sequence shown here is derived from an EMBL/GenBank/DDBJ whole genome shotgun (WGS) entry which is preliminary data.</text>
</comment>
<evidence type="ECO:0000259" key="4">
    <source>
        <dbReference type="PROSITE" id="PS50089"/>
    </source>
</evidence>
<dbReference type="AlphaFoldDB" id="A0A8S2DAQ3"/>
<accession>A0A8S2DAQ3</accession>
<feature type="domain" description="RING-type" evidence="4">
    <location>
        <begin position="206"/>
        <end position="240"/>
    </location>
</feature>
<dbReference type="EMBL" id="CAJOBA010003838">
    <property type="protein sequence ID" value="CAF3694602.1"/>
    <property type="molecule type" value="Genomic_DNA"/>
</dbReference>
<evidence type="ECO:0000256" key="2">
    <source>
        <dbReference type="ARBA" id="ARBA00022833"/>
    </source>
</evidence>
<dbReference type="Proteomes" id="UP000677228">
    <property type="component" value="Unassembled WGS sequence"/>
</dbReference>
<evidence type="ECO:0000313" key="6">
    <source>
        <dbReference type="EMBL" id="CAF3694602.1"/>
    </source>
</evidence>
<dbReference type="InterPro" id="IPR001841">
    <property type="entry name" value="Znf_RING"/>
</dbReference>
<dbReference type="PROSITE" id="PS50089">
    <property type="entry name" value="ZF_RING_2"/>
    <property type="match status" value="1"/>
</dbReference>
<organism evidence="5 7">
    <name type="scientific">Didymodactylos carnosus</name>
    <dbReference type="NCBI Taxonomy" id="1234261"/>
    <lineage>
        <taxon>Eukaryota</taxon>
        <taxon>Metazoa</taxon>
        <taxon>Spiralia</taxon>
        <taxon>Gnathifera</taxon>
        <taxon>Rotifera</taxon>
        <taxon>Eurotatoria</taxon>
        <taxon>Bdelloidea</taxon>
        <taxon>Philodinida</taxon>
        <taxon>Philodinidae</taxon>
        <taxon>Didymodactylos</taxon>
    </lineage>
</organism>
<keyword evidence="1 3" id="KW-0479">Metal-binding</keyword>
<dbReference type="InterPro" id="IPR013083">
    <property type="entry name" value="Znf_RING/FYVE/PHD"/>
</dbReference>
<evidence type="ECO:0000313" key="5">
    <source>
        <dbReference type="EMBL" id="CAF0916520.1"/>
    </source>
</evidence>
<dbReference type="Pfam" id="PF13920">
    <property type="entry name" value="zf-C3HC4_3"/>
    <property type="match status" value="1"/>
</dbReference>
<gene>
    <name evidence="5" type="ORF">OVA965_LOCUS10396</name>
    <name evidence="6" type="ORF">TMI583_LOCUS10392</name>
</gene>
<evidence type="ECO:0000256" key="3">
    <source>
        <dbReference type="PROSITE-ProRule" id="PRU00175"/>
    </source>
</evidence>
<dbReference type="Gene3D" id="3.30.40.10">
    <property type="entry name" value="Zinc/RING finger domain, C3HC4 (zinc finger)"/>
    <property type="match status" value="1"/>
</dbReference>
<proteinExistence type="predicted"/>
<keyword evidence="1 3" id="KW-0863">Zinc-finger</keyword>
<dbReference type="SMART" id="SM00184">
    <property type="entry name" value="RING"/>
    <property type="match status" value="1"/>
</dbReference>
<dbReference type="GO" id="GO:0008270">
    <property type="term" value="F:zinc ion binding"/>
    <property type="evidence" value="ECO:0007669"/>
    <property type="project" value="UniProtKB-KW"/>
</dbReference>